<evidence type="ECO:0000256" key="3">
    <source>
        <dbReference type="ARBA" id="ARBA00022692"/>
    </source>
</evidence>
<comment type="pathway">
    <text evidence="10">Cell wall biogenesis; peptidoglycan biosynthesis.</text>
</comment>
<evidence type="ECO:0000256" key="7">
    <source>
        <dbReference type="ARBA" id="ARBA00023136"/>
    </source>
</evidence>
<accession>A0A2I2M710</accession>
<proteinExistence type="inferred from homology"/>
<keyword evidence="4 10" id="KW-0133">Cell shape</keyword>
<protein>
    <recommendedName>
        <fullName evidence="10">Probable lipid II flippase MurJ</fullName>
    </recommendedName>
</protein>
<feature type="transmembrane region" description="Helical" evidence="10">
    <location>
        <begin position="408"/>
        <end position="426"/>
    </location>
</feature>
<dbReference type="GO" id="GO:0015648">
    <property type="term" value="F:lipid-linked peptidoglycan transporter activity"/>
    <property type="evidence" value="ECO:0007669"/>
    <property type="project" value="UniProtKB-UniRule"/>
</dbReference>
<dbReference type="AlphaFoldDB" id="A0A2I2M710"/>
<gene>
    <name evidence="10" type="primary">murJ</name>
    <name evidence="12" type="ORF">TNO010_180021</name>
</gene>
<evidence type="ECO:0000313" key="12">
    <source>
        <dbReference type="EMBL" id="SOU88325.1"/>
    </source>
</evidence>
<dbReference type="PANTHER" id="PTHR47019">
    <property type="entry name" value="LIPID II FLIPPASE MURJ"/>
    <property type="match status" value="1"/>
</dbReference>
<feature type="transmembrane region" description="Helical" evidence="10">
    <location>
        <begin position="307"/>
        <end position="329"/>
    </location>
</feature>
<feature type="transmembrane region" description="Helical" evidence="10">
    <location>
        <begin position="42"/>
        <end position="66"/>
    </location>
</feature>
<evidence type="ECO:0000256" key="1">
    <source>
        <dbReference type="ARBA" id="ARBA00004651"/>
    </source>
</evidence>
<dbReference type="GO" id="GO:0008360">
    <property type="term" value="P:regulation of cell shape"/>
    <property type="evidence" value="ECO:0007669"/>
    <property type="project" value="UniProtKB-UniRule"/>
</dbReference>
<dbReference type="GO" id="GO:0071555">
    <property type="term" value="P:cell wall organization"/>
    <property type="evidence" value="ECO:0007669"/>
    <property type="project" value="UniProtKB-UniRule"/>
</dbReference>
<evidence type="ECO:0000256" key="10">
    <source>
        <dbReference type="HAMAP-Rule" id="MF_02078"/>
    </source>
</evidence>
<comment type="similarity">
    <text evidence="9 10 11">Belongs to the MurJ/MviN family.</text>
</comment>
<feature type="transmembrane region" description="Helical" evidence="10">
    <location>
        <begin position="380"/>
        <end position="402"/>
    </location>
</feature>
<dbReference type="PRINTS" id="PR01806">
    <property type="entry name" value="VIRFACTRMVIN"/>
</dbReference>
<name>A0A2I2M710_9FLAO</name>
<dbReference type="HAMAP" id="MF_02078">
    <property type="entry name" value="MurJ_MviN"/>
    <property type="match status" value="1"/>
</dbReference>
<feature type="transmembrane region" description="Helical" evidence="10">
    <location>
        <begin position="438"/>
        <end position="463"/>
    </location>
</feature>
<dbReference type="Pfam" id="PF03023">
    <property type="entry name" value="MurJ"/>
    <property type="match status" value="1"/>
</dbReference>
<evidence type="ECO:0000256" key="4">
    <source>
        <dbReference type="ARBA" id="ARBA00022960"/>
    </source>
</evidence>
<feature type="transmembrane region" description="Helical" evidence="10">
    <location>
        <begin position="469"/>
        <end position="490"/>
    </location>
</feature>
<feature type="transmembrane region" description="Helical" evidence="10">
    <location>
        <begin position="225"/>
        <end position="249"/>
    </location>
</feature>
<evidence type="ECO:0000256" key="2">
    <source>
        <dbReference type="ARBA" id="ARBA00022475"/>
    </source>
</evidence>
<organism evidence="12 13">
    <name type="scientific">Tenacibaculum finnmarkense genomovar ulcerans</name>
    <dbReference type="NCBI Taxonomy" id="2781388"/>
    <lineage>
        <taxon>Bacteria</taxon>
        <taxon>Pseudomonadati</taxon>
        <taxon>Bacteroidota</taxon>
        <taxon>Flavobacteriia</taxon>
        <taxon>Flavobacteriales</taxon>
        <taxon>Flavobacteriaceae</taxon>
        <taxon>Tenacibaculum</taxon>
        <taxon>Tenacibaculum finnmarkense</taxon>
    </lineage>
</organism>
<dbReference type="GO" id="GO:0009252">
    <property type="term" value="P:peptidoglycan biosynthetic process"/>
    <property type="evidence" value="ECO:0007669"/>
    <property type="project" value="UniProtKB-UniRule"/>
</dbReference>
<keyword evidence="3 10" id="KW-0812">Transmembrane</keyword>
<evidence type="ECO:0000313" key="13">
    <source>
        <dbReference type="Proteomes" id="UP000490060"/>
    </source>
</evidence>
<dbReference type="GO" id="GO:0005886">
    <property type="term" value="C:plasma membrane"/>
    <property type="evidence" value="ECO:0007669"/>
    <property type="project" value="UniProtKB-SubCell"/>
</dbReference>
<evidence type="ECO:0000256" key="9">
    <source>
        <dbReference type="ARBA" id="ARBA00061532"/>
    </source>
</evidence>
<keyword evidence="5 10" id="KW-0573">Peptidoglycan synthesis</keyword>
<evidence type="ECO:0000256" key="5">
    <source>
        <dbReference type="ARBA" id="ARBA00022984"/>
    </source>
</evidence>
<keyword evidence="6 10" id="KW-1133">Transmembrane helix</keyword>
<feature type="transmembrane region" description="Helical" evidence="10">
    <location>
        <begin position="125"/>
        <end position="149"/>
    </location>
</feature>
<keyword evidence="2 10" id="KW-1003">Cell membrane</keyword>
<keyword evidence="7 10" id="KW-0472">Membrane</keyword>
<evidence type="ECO:0000256" key="8">
    <source>
        <dbReference type="ARBA" id="ARBA00060041"/>
    </source>
</evidence>
<feature type="transmembrane region" description="Helical" evidence="10">
    <location>
        <begin position="183"/>
        <end position="204"/>
    </location>
</feature>
<comment type="subcellular location">
    <subcellularLocation>
        <location evidence="1 10">Cell membrane</location>
        <topology evidence="1 10">Multi-pass membrane protein</topology>
    </subcellularLocation>
</comment>
<dbReference type="InterPro" id="IPR051050">
    <property type="entry name" value="Lipid_II_flippase_MurJ/MviN"/>
</dbReference>
<feature type="transmembrane region" description="Helical" evidence="10">
    <location>
        <begin position="156"/>
        <end position="177"/>
    </location>
</feature>
<evidence type="ECO:0000256" key="11">
    <source>
        <dbReference type="PIRNR" id="PIRNR002869"/>
    </source>
</evidence>
<dbReference type="PIRSF" id="PIRSF002869">
    <property type="entry name" value="MviN"/>
    <property type="match status" value="1"/>
</dbReference>
<feature type="transmembrane region" description="Helical" evidence="10">
    <location>
        <begin position="87"/>
        <end position="105"/>
    </location>
</feature>
<reference evidence="12 13" key="1">
    <citation type="submission" date="2017-11" db="EMBL/GenBank/DDBJ databases">
        <authorList>
            <person name="Duchaud E."/>
        </authorList>
    </citation>
    <scope>NUCLEOTIDE SEQUENCE [LARGE SCALE GENOMIC DNA]</scope>
    <source>
        <strain evidence="12 13">TNO010</strain>
    </source>
</reference>
<dbReference type="PANTHER" id="PTHR47019:SF1">
    <property type="entry name" value="LIPID II FLIPPASE MURJ"/>
    <property type="match status" value="1"/>
</dbReference>
<dbReference type="RefSeq" id="WP_058884362.1">
    <property type="nucleotide sequence ID" value="NZ_JAJHTM010000009.1"/>
</dbReference>
<dbReference type="EMBL" id="OENE01000010">
    <property type="protein sequence ID" value="SOU88325.1"/>
    <property type="molecule type" value="Genomic_DNA"/>
</dbReference>
<dbReference type="UniPathway" id="UPA00219"/>
<feature type="transmembrane region" description="Helical" evidence="10">
    <location>
        <begin position="12"/>
        <end position="36"/>
    </location>
</feature>
<feature type="transmembrane region" description="Helical" evidence="10">
    <location>
        <begin position="341"/>
        <end position="360"/>
    </location>
</feature>
<dbReference type="InterPro" id="IPR004268">
    <property type="entry name" value="MurJ"/>
</dbReference>
<keyword evidence="10 11" id="KW-0961">Cell wall biogenesis/degradation</keyword>
<keyword evidence="10 11" id="KW-0813">Transport</keyword>
<dbReference type="NCBIfam" id="TIGR01695">
    <property type="entry name" value="murJ_mviN"/>
    <property type="match status" value="1"/>
</dbReference>
<sequence>MSEKIIKNSIIVLVLIALGKGLSFFRDIIVSYYFGATGNTDAYFAANSVPSLLFTALISSYLVLLIPTYKNIQVKSGVEAANKFGSGLINFILLASILLSAIGFFSMEYLIKLVAPGFDDKTHELALNLGKILVLSFPFSSVTTILANISNANKKYYATQIIPIFSSLFLIIGLYFFAPTYGIYTLATVGVVAFIFQLIIQIIISKKHFHYKVKTAFFDKHIKKMTILALPILLGYSIDQINLLVNSIICSGLPEGNLSALSYAQRLQFTLIGTISTAIITVVYPIMSELVAKNDTKKIIILINKSIRAIILIMLPVAIFFAINSKLVIRVIFNRGSFDDAAVNLTSSVFFFYAINVLILSVREFLLRIFYVYNNTKQPLISSGVSIILNVVLSFVFVRFLGVQGLSLANLLATIVSIIVLILFLIQKDFIQIKLSVLGEFVLKLILPIMVFVLMQFGIYNYINITNKYILLLVVFFPSIVLYVIMLFVVKQKDAIFLLDKLKNKLT</sequence>
<dbReference type="Proteomes" id="UP000490060">
    <property type="component" value="Unassembled WGS sequence"/>
</dbReference>
<comment type="function">
    <text evidence="8 10 11">Involved in peptidoglycan biosynthesis. Transports lipid-linked peptidoglycan precursors from the inner to the outer leaflet of the cytoplasmic membrane.</text>
</comment>
<evidence type="ECO:0000256" key="6">
    <source>
        <dbReference type="ARBA" id="ARBA00022989"/>
    </source>
</evidence>
<feature type="transmembrane region" description="Helical" evidence="10">
    <location>
        <begin position="269"/>
        <end position="287"/>
    </location>
</feature>
<dbReference type="GO" id="GO:0034204">
    <property type="term" value="P:lipid translocation"/>
    <property type="evidence" value="ECO:0007669"/>
    <property type="project" value="TreeGrafter"/>
</dbReference>
<dbReference type="CDD" id="cd13123">
    <property type="entry name" value="MATE_MurJ_like"/>
    <property type="match status" value="1"/>
</dbReference>